<keyword evidence="4 16" id="KW-0410">Iron transport</keyword>
<feature type="transmembrane region" description="Helical" evidence="16">
    <location>
        <begin position="385"/>
        <end position="407"/>
    </location>
</feature>
<keyword evidence="9 16" id="KW-0408">Iron</keyword>
<dbReference type="Pfam" id="PF02421">
    <property type="entry name" value="FeoB_N"/>
    <property type="match status" value="1"/>
</dbReference>
<dbReference type="Pfam" id="PF07670">
    <property type="entry name" value="Gate"/>
    <property type="match status" value="2"/>
</dbReference>
<evidence type="ECO:0000256" key="6">
    <source>
        <dbReference type="ARBA" id="ARBA00022692"/>
    </source>
</evidence>
<dbReference type="GO" id="GO:0005525">
    <property type="term" value="F:GTP binding"/>
    <property type="evidence" value="ECO:0007669"/>
    <property type="project" value="UniProtKB-KW"/>
</dbReference>
<keyword evidence="11 14" id="KW-0342">GTP-binding</keyword>
<feature type="transmembrane region" description="Helical" evidence="16">
    <location>
        <begin position="285"/>
        <end position="303"/>
    </location>
</feature>
<feature type="binding site" evidence="15">
    <location>
        <position position="22"/>
    </location>
    <ligand>
        <name>Mg(2+)</name>
        <dbReference type="ChEBI" id="CHEBI:18420"/>
        <label>1</label>
    </ligand>
</feature>
<feature type="transmembrane region" description="Helical" evidence="16">
    <location>
        <begin position="454"/>
        <end position="476"/>
    </location>
</feature>
<feature type="domain" description="FeoB-type G" evidence="17">
    <location>
        <begin position="1"/>
        <end position="169"/>
    </location>
</feature>
<dbReference type="GO" id="GO:0005886">
    <property type="term" value="C:plasma membrane"/>
    <property type="evidence" value="ECO:0007669"/>
    <property type="project" value="UniProtKB-SubCell"/>
</dbReference>
<evidence type="ECO:0000256" key="3">
    <source>
        <dbReference type="ARBA" id="ARBA00022475"/>
    </source>
</evidence>
<protein>
    <recommendedName>
        <fullName evidence="13 16">Ferrous iron transport protein B</fullName>
    </recommendedName>
</protein>
<dbReference type="InterPro" id="IPR003373">
    <property type="entry name" value="Fe2_transport_prot-B"/>
</dbReference>
<sequence length="693" mass="75487">METIALVGNPNSGKTTLFNALTGSNQKVGNYAGATVSRVSGILRTPHGNKFELLDLPGCYSLSPNSPDERITRDVLLGDQEGAERPSAVVCVVDASNLERHLYLVFQVIDLGLPVIVVLNKVDLAEKQGIRMNVELLSEELGLPVVPCQANKGKGVIDIKQAVRHPFPHIPRRTWQADKHTEKAIDDLTSKLESNDLENAGAHAIHLLADAVYRTEPQPGIDRGVRQSAMDVADTAIRSGSSPEESISQARTKRAQAICKVAARRQEVDGLTNSDKIDRVLLHPIWGWFVFAGLMLVVFWTIFRVAEYPMGWVEEIIGALKDSVAALLPAGDVKDLITDGIIDGVGSVVIFLPQILLLLFFIGLMETSGYMSRAAFLMDNVMSKVGLSGKAFLPLLSSYACAIPGIMATRTMDSAKQRLLTIMIAPWMSCTARLPVYALLIGMLLAGYGAMVQALTLAGLYLLGTSTALLAAWLLAPRVKGGEEPTHFMLELPSYTVPDLKYIMRHLLERAWSFLAKAGTIILGISIILWALKTYPKPEEGSPAAEDASLALEQSYMGKIGHGIEPVVKPLGYDWRTGTALVAAFAAREVFNSSLAISYSVDEEEFDDEDSFLDQLRAKMNAATWPDGSPIYTPLTTLSLLVFFVYALQCLPTTAVVRRETGSWKWALGQLAAMTIVAWLAAFAIYQVGKLMV</sequence>
<keyword evidence="3" id="KW-1003">Cell membrane</keyword>
<keyword evidence="7 14" id="KW-0547">Nucleotide-binding</keyword>
<dbReference type="PRINTS" id="PR00326">
    <property type="entry name" value="GTP1OBG"/>
</dbReference>
<keyword evidence="2 16" id="KW-0813">Transport</keyword>
<feature type="binding site" evidence="15">
    <location>
        <position position="20"/>
    </location>
    <ligand>
        <name>Mg(2+)</name>
        <dbReference type="ChEBI" id="CHEBI:18420"/>
        <label>2</label>
    </ligand>
</feature>
<dbReference type="InterPro" id="IPR027417">
    <property type="entry name" value="P-loop_NTPase"/>
</dbReference>
<evidence type="ECO:0000256" key="15">
    <source>
        <dbReference type="PIRSR" id="PIRSR603373-2"/>
    </source>
</evidence>
<dbReference type="NCBIfam" id="TIGR00231">
    <property type="entry name" value="small_GTP"/>
    <property type="match status" value="1"/>
</dbReference>
<dbReference type="FunFam" id="3.40.50.300:FF:000426">
    <property type="entry name" value="Ferrous iron transport protein B"/>
    <property type="match status" value="1"/>
</dbReference>
<dbReference type="InterPro" id="IPR006073">
    <property type="entry name" value="GTP-bd"/>
</dbReference>
<dbReference type="InterPro" id="IPR011642">
    <property type="entry name" value="Gate_dom"/>
</dbReference>
<comment type="function">
    <text evidence="16">Probable transporter of a GTP-driven Fe(2+) uptake system.</text>
</comment>
<dbReference type="EMBL" id="AP026866">
    <property type="protein sequence ID" value="BDS06225.1"/>
    <property type="molecule type" value="Genomic_DNA"/>
</dbReference>
<dbReference type="PANTHER" id="PTHR43185:SF1">
    <property type="entry name" value="FE(2+) TRANSPORTER FEOB"/>
    <property type="match status" value="1"/>
</dbReference>
<dbReference type="AlphaFoldDB" id="A0AAT9FJW3"/>
<keyword evidence="8 16" id="KW-1133">Transmembrane helix</keyword>
<accession>A0AAT9FJW3</accession>
<evidence type="ECO:0000256" key="1">
    <source>
        <dbReference type="ARBA" id="ARBA00004429"/>
    </source>
</evidence>
<evidence type="ECO:0000313" key="18">
    <source>
        <dbReference type="EMBL" id="BDS06225.1"/>
    </source>
</evidence>
<keyword evidence="10" id="KW-0406">Ion transport</keyword>
<evidence type="ECO:0000256" key="10">
    <source>
        <dbReference type="ARBA" id="ARBA00023065"/>
    </source>
</evidence>
<evidence type="ECO:0000256" key="2">
    <source>
        <dbReference type="ARBA" id="ARBA00022448"/>
    </source>
</evidence>
<evidence type="ECO:0000256" key="14">
    <source>
        <dbReference type="PIRSR" id="PIRSR603373-1"/>
    </source>
</evidence>
<evidence type="ECO:0000256" key="9">
    <source>
        <dbReference type="ARBA" id="ARBA00023004"/>
    </source>
</evidence>
<dbReference type="InterPro" id="IPR011640">
    <property type="entry name" value="Fe2_transport_prot_B_C"/>
</dbReference>
<feature type="binding site" evidence="14">
    <location>
        <begin position="55"/>
        <end position="58"/>
    </location>
    <ligand>
        <name>GTP</name>
        <dbReference type="ChEBI" id="CHEBI:37565"/>
        <label>1</label>
    </ligand>
</feature>
<evidence type="ECO:0000259" key="17">
    <source>
        <dbReference type="PROSITE" id="PS51711"/>
    </source>
</evidence>
<dbReference type="NCBIfam" id="TIGR00437">
    <property type="entry name" value="feoB"/>
    <property type="match status" value="1"/>
</dbReference>
<evidence type="ECO:0000256" key="11">
    <source>
        <dbReference type="ARBA" id="ARBA00023134"/>
    </source>
</evidence>
<dbReference type="Gene3D" id="3.40.50.300">
    <property type="entry name" value="P-loop containing nucleotide triphosphate hydrolases"/>
    <property type="match status" value="1"/>
</dbReference>
<reference evidence="18" key="1">
    <citation type="submission" date="2024-07" db="EMBL/GenBank/DDBJ databases">
        <title>Complete genome sequence of Verrucomicrobiaceae bacterium NT6N.</title>
        <authorList>
            <person name="Huang C."/>
            <person name="Takami H."/>
            <person name="Hamasaki K."/>
        </authorList>
    </citation>
    <scope>NUCLEOTIDE SEQUENCE</scope>
    <source>
        <strain evidence="18">NT6N</strain>
    </source>
</reference>
<dbReference type="GO" id="GO:0046872">
    <property type="term" value="F:metal ion binding"/>
    <property type="evidence" value="ECO:0007669"/>
    <property type="project" value="UniProtKB-KW"/>
</dbReference>
<evidence type="ECO:0000256" key="16">
    <source>
        <dbReference type="RuleBase" id="RU362098"/>
    </source>
</evidence>
<keyword evidence="6 16" id="KW-0812">Transmembrane</keyword>
<evidence type="ECO:0000256" key="7">
    <source>
        <dbReference type="ARBA" id="ARBA00022741"/>
    </source>
</evidence>
<evidence type="ECO:0000256" key="13">
    <source>
        <dbReference type="NCBIfam" id="TIGR00437"/>
    </source>
</evidence>
<dbReference type="Pfam" id="PF07664">
    <property type="entry name" value="FeoB_C"/>
    <property type="match status" value="1"/>
</dbReference>
<evidence type="ECO:0000256" key="4">
    <source>
        <dbReference type="ARBA" id="ARBA00022496"/>
    </source>
</evidence>
<gene>
    <name evidence="18" type="primary">feoB</name>
    <name evidence="18" type="ORF">NT6N_12650</name>
</gene>
<proteinExistence type="inferred from homology"/>
<keyword evidence="15" id="KW-0479">Metal-binding</keyword>
<evidence type="ECO:0000256" key="8">
    <source>
        <dbReference type="ARBA" id="ARBA00022989"/>
    </source>
</evidence>
<feature type="transmembrane region" description="Helical" evidence="16">
    <location>
        <begin position="511"/>
        <end position="532"/>
    </location>
</feature>
<comment type="similarity">
    <text evidence="16">Belongs to the TRAFAC class TrmE-Era-EngA-EngB-Septin-like GTPase superfamily. FeoB GTPase (TC 9.A.8) family.</text>
</comment>
<feature type="binding site" evidence="15">
    <location>
        <position position="23"/>
    </location>
    <ligand>
        <name>Mg(2+)</name>
        <dbReference type="ChEBI" id="CHEBI:18420"/>
        <label>2</label>
    </ligand>
</feature>
<feature type="transmembrane region" description="Helical" evidence="16">
    <location>
        <begin position="631"/>
        <end position="651"/>
    </location>
</feature>
<keyword evidence="15" id="KW-0460">Magnesium</keyword>
<feature type="binding site" evidence="14">
    <location>
        <begin position="8"/>
        <end position="15"/>
    </location>
    <ligand>
        <name>GTP</name>
        <dbReference type="ChEBI" id="CHEBI:37565"/>
        <label>1</label>
    </ligand>
</feature>
<feature type="transmembrane region" description="Helical" evidence="16">
    <location>
        <begin position="419"/>
        <end position="448"/>
    </location>
</feature>
<comment type="subcellular location">
    <subcellularLocation>
        <location evidence="1 16">Cell inner membrane</location>
        <topology evidence="1 16">Multi-pass membrane protein</topology>
    </subcellularLocation>
</comment>
<keyword evidence="12 16" id="KW-0472">Membrane</keyword>
<feature type="binding site" evidence="14">
    <location>
        <begin position="120"/>
        <end position="123"/>
    </location>
    <ligand>
        <name>GTP</name>
        <dbReference type="ChEBI" id="CHEBI:37565"/>
        <label>1</label>
    </ligand>
</feature>
<feature type="binding site" evidence="15">
    <location>
        <position position="19"/>
    </location>
    <ligand>
        <name>Mg(2+)</name>
        <dbReference type="ChEBI" id="CHEBI:18420"/>
        <label>2</label>
    </ligand>
</feature>
<dbReference type="InterPro" id="IPR005225">
    <property type="entry name" value="Small_GTP-bd"/>
</dbReference>
<dbReference type="CDD" id="cd01879">
    <property type="entry name" value="FeoB"/>
    <property type="match status" value="1"/>
</dbReference>
<dbReference type="SUPFAM" id="SSF52540">
    <property type="entry name" value="P-loop containing nucleoside triphosphate hydrolases"/>
    <property type="match status" value="1"/>
</dbReference>
<dbReference type="KEGG" id="osu:NT6N_12650"/>
<name>A0AAT9FJW3_9BACT</name>
<evidence type="ECO:0000256" key="5">
    <source>
        <dbReference type="ARBA" id="ARBA00022519"/>
    </source>
</evidence>
<organism evidence="18">
    <name type="scientific">Oceaniferula spumae</name>
    <dbReference type="NCBI Taxonomy" id="2979115"/>
    <lineage>
        <taxon>Bacteria</taxon>
        <taxon>Pseudomonadati</taxon>
        <taxon>Verrucomicrobiota</taxon>
        <taxon>Verrucomicrobiia</taxon>
        <taxon>Verrucomicrobiales</taxon>
        <taxon>Verrucomicrobiaceae</taxon>
        <taxon>Oceaniferula</taxon>
    </lineage>
</organism>
<keyword evidence="5" id="KW-0997">Cell inner membrane</keyword>
<dbReference type="PROSITE" id="PS51711">
    <property type="entry name" value="G_FEOB"/>
    <property type="match status" value="1"/>
</dbReference>
<dbReference type="PANTHER" id="PTHR43185">
    <property type="entry name" value="FERROUS IRON TRANSPORT PROTEIN B"/>
    <property type="match status" value="1"/>
</dbReference>
<dbReference type="GO" id="GO:0015093">
    <property type="term" value="F:ferrous iron transmembrane transporter activity"/>
    <property type="evidence" value="ECO:0007669"/>
    <property type="project" value="UniProtKB-UniRule"/>
</dbReference>
<evidence type="ECO:0000256" key="12">
    <source>
        <dbReference type="ARBA" id="ARBA00023136"/>
    </source>
</evidence>
<dbReference type="InterPro" id="IPR030389">
    <property type="entry name" value="G_FEOB_dom"/>
</dbReference>
<feature type="transmembrane region" description="Helical" evidence="16">
    <location>
        <begin position="663"/>
        <end position="686"/>
    </location>
</feature>
<dbReference type="InterPro" id="IPR050860">
    <property type="entry name" value="FeoB_GTPase"/>
</dbReference>
<feature type="transmembrane region" description="Helical" evidence="16">
    <location>
        <begin position="344"/>
        <end position="365"/>
    </location>
</feature>